<dbReference type="InterPro" id="IPR007492">
    <property type="entry name" value="LytTR_DNA-bd_dom"/>
</dbReference>
<accession>A0A3P5WMI5</accession>
<dbReference type="AlphaFoldDB" id="A0A3P5WMI5"/>
<dbReference type="OrthoDB" id="9802383at2"/>
<dbReference type="Pfam" id="PF04397">
    <property type="entry name" value="LytTR"/>
    <property type="match status" value="1"/>
</dbReference>
<dbReference type="GO" id="GO:0000156">
    <property type="term" value="F:phosphorelay response regulator activity"/>
    <property type="evidence" value="ECO:0007669"/>
    <property type="project" value="InterPro"/>
</dbReference>
<protein>
    <submittedName>
        <fullName evidence="2">Transcriptional regulatory protein YpdB</fullName>
    </submittedName>
</protein>
<dbReference type="RefSeq" id="WP_124069507.1">
    <property type="nucleotide sequence ID" value="NZ_CBCRXF010000015.1"/>
</dbReference>
<dbReference type="Gene3D" id="2.20.25.10">
    <property type="match status" value="1"/>
</dbReference>
<dbReference type="SMART" id="SM00850">
    <property type="entry name" value="LytTR"/>
    <property type="match status" value="1"/>
</dbReference>
<keyword evidence="3" id="KW-1185">Reference proteome</keyword>
<dbReference type="InterPro" id="IPR046947">
    <property type="entry name" value="LytR-like"/>
</dbReference>
<dbReference type="EMBL" id="UXAV01000031">
    <property type="protein sequence ID" value="VDC24733.1"/>
    <property type="molecule type" value="Genomic_DNA"/>
</dbReference>
<proteinExistence type="predicted"/>
<gene>
    <name evidence="2" type="primary">ypdB_2</name>
    <name evidence="2" type="ORF">FILTAD_01080</name>
</gene>
<dbReference type="Gene3D" id="2.40.50.40">
    <property type="match status" value="1"/>
</dbReference>
<dbReference type="PANTHER" id="PTHR37299:SF4">
    <property type="entry name" value="TRANSCRIPTIONAL REGULATOR"/>
    <property type="match status" value="1"/>
</dbReference>
<dbReference type="PROSITE" id="PS50930">
    <property type="entry name" value="HTH_LYTTR"/>
    <property type="match status" value="1"/>
</dbReference>
<dbReference type="GO" id="GO:0003677">
    <property type="term" value="F:DNA binding"/>
    <property type="evidence" value="ECO:0007669"/>
    <property type="project" value="InterPro"/>
</dbReference>
<sequence>MKKKALHQFTVLLEDWIPKDASIAIAVGQKYVYYRVGTHDIHLKEGQTVQASSLACRIIQKRQKLDSLMDNTLYGTPYFGIGYPIEIEGQPAALVVILPPNYHVLKNGPFRYLTGKKDEDWSPIPIEKVMYMESLQKKTWFYADDEQYSTTYTLKNLHLRLPDSFIRIHRSYIVNISFIQRISRDITSSFILILKDSTELPVSQTYMNEVRKILGF</sequence>
<evidence type="ECO:0000313" key="2">
    <source>
        <dbReference type="EMBL" id="VDC24733.1"/>
    </source>
</evidence>
<evidence type="ECO:0000259" key="1">
    <source>
        <dbReference type="PROSITE" id="PS50930"/>
    </source>
</evidence>
<name>A0A3P5WMI5_9BACL</name>
<dbReference type="Proteomes" id="UP000270468">
    <property type="component" value="Unassembled WGS sequence"/>
</dbReference>
<dbReference type="PANTHER" id="PTHR37299">
    <property type="entry name" value="TRANSCRIPTIONAL REGULATOR-RELATED"/>
    <property type="match status" value="1"/>
</dbReference>
<reference evidence="2 3" key="1">
    <citation type="submission" date="2018-11" db="EMBL/GenBank/DDBJ databases">
        <authorList>
            <person name="Criscuolo A."/>
        </authorList>
    </citation>
    <scope>NUCLEOTIDE SEQUENCE [LARGE SCALE GENOMIC DNA]</scope>
    <source>
        <strain evidence="2">ATB-66</strain>
    </source>
</reference>
<feature type="domain" description="HTH LytTR-type" evidence="1">
    <location>
        <begin position="113"/>
        <end position="216"/>
    </location>
</feature>
<organism evidence="2 3">
    <name type="scientific">Filibacter tadaridae</name>
    <dbReference type="NCBI Taxonomy" id="2483811"/>
    <lineage>
        <taxon>Bacteria</taxon>
        <taxon>Bacillati</taxon>
        <taxon>Bacillota</taxon>
        <taxon>Bacilli</taxon>
        <taxon>Bacillales</taxon>
        <taxon>Caryophanaceae</taxon>
        <taxon>Filibacter</taxon>
    </lineage>
</organism>
<evidence type="ECO:0000313" key="3">
    <source>
        <dbReference type="Proteomes" id="UP000270468"/>
    </source>
</evidence>